<name>A0A644WYL7_9ZZZZ</name>
<dbReference type="Gene3D" id="3.40.50.300">
    <property type="entry name" value="P-loop containing nucleotide triphosphate hydrolases"/>
    <property type="match status" value="1"/>
</dbReference>
<accession>A0A644WYL7</accession>
<evidence type="ECO:0000313" key="2">
    <source>
        <dbReference type="EMBL" id="MPM09005.1"/>
    </source>
</evidence>
<dbReference type="EMBL" id="VSSQ01001517">
    <property type="protein sequence ID" value="MPM09005.1"/>
    <property type="molecule type" value="Genomic_DNA"/>
</dbReference>
<organism evidence="2">
    <name type="scientific">bioreactor metagenome</name>
    <dbReference type="NCBI Taxonomy" id="1076179"/>
    <lineage>
        <taxon>unclassified sequences</taxon>
        <taxon>metagenomes</taxon>
        <taxon>ecological metagenomes</taxon>
    </lineage>
</organism>
<gene>
    <name evidence="2" type="ORF">SDC9_55321</name>
</gene>
<sequence>MSTVTIDQEIERIRGSLKSGTPARNSFQIYVAYSNSLKWSIAANKTFCKEIEKYDEIIAGVKKLNPAAIRILTTNGDETEDSIIRVTDDKIDFLDNPPKPIETPEQPEPRKKETENFNGLGEVVQKLQIDQITSEFKSEIRFLNQEHQHQIEKLEKEIEDLKKKIAEKEAECSDFAEELEQLEKANEQLQAELEKKTSEMTKGLTLAGVQLAGKAFKIPQDELNGIMDHLNPGGSSLPAHENAGGLEMEEIPEDRKPYIDQVKTYMVEINNDDFTRFANHLTAITSTPGLLAALEEATEKFKTENAQQPQ</sequence>
<evidence type="ECO:0000256" key="1">
    <source>
        <dbReference type="SAM" id="Coils"/>
    </source>
</evidence>
<comment type="caution">
    <text evidence="2">The sequence shown here is derived from an EMBL/GenBank/DDBJ whole genome shotgun (WGS) entry which is preliminary data.</text>
</comment>
<feature type="coiled-coil region" evidence="1">
    <location>
        <begin position="137"/>
        <end position="202"/>
    </location>
</feature>
<proteinExistence type="predicted"/>
<protein>
    <submittedName>
        <fullName evidence="2">Uncharacterized protein</fullName>
    </submittedName>
</protein>
<dbReference type="AlphaFoldDB" id="A0A644WYL7"/>
<dbReference type="InterPro" id="IPR027417">
    <property type="entry name" value="P-loop_NTPase"/>
</dbReference>
<reference evidence="2" key="1">
    <citation type="submission" date="2019-08" db="EMBL/GenBank/DDBJ databases">
        <authorList>
            <person name="Kucharzyk K."/>
            <person name="Murdoch R.W."/>
            <person name="Higgins S."/>
            <person name="Loffler F."/>
        </authorList>
    </citation>
    <scope>NUCLEOTIDE SEQUENCE</scope>
</reference>
<keyword evidence="1" id="KW-0175">Coiled coil</keyword>